<evidence type="ECO:0000256" key="1">
    <source>
        <dbReference type="SAM" id="MobiDB-lite"/>
    </source>
</evidence>
<comment type="caution">
    <text evidence="3">The sequence shown here is derived from an EMBL/GenBank/DDBJ whole genome shotgun (WGS) entry which is preliminary data.</text>
</comment>
<feature type="compositionally biased region" description="Polar residues" evidence="1">
    <location>
        <begin position="152"/>
        <end position="163"/>
    </location>
</feature>
<proteinExistence type="predicted"/>
<evidence type="ECO:0000313" key="3">
    <source>
        <dbReference type="EMBL" id="KAJ7078580.1"/>
    </source>
</evidence>
<keyword evidence="4" id="KW-1185">Reference proteome</keyword>
<dbReference type="EMBL" id="JARJCN010000065">
    <property type="protein sequence ID" value="KAJ7078580.1"/>
    <property type="molecule type" value="Genomic_DNA"/>
</dbReference>
<reference evidence="3" key="1">
    <citation type="submission" date="2023-03" db="EMBL/GenBank/DDBJ databases">
        <title>Massive genome expansion in bonnet fungi (Mycena s.s.) driven by repeated elements and novel gene families across ecological guilds.</title>
        <authorList>
            <consortium name="Lawrence Berkeley National Laboratory"/>
            <person name="Harder C.B."/>
            <person name="Miyauchi S."/>
            <person name="Viragh M."/>
            <person name="Kuo A."/>
            <person name="Thoen E."/>
            <person name="Andreopoulos B."/>
            <person name="Lu D."/>
            <person name="Skrede I."/>
            <person name="Drula E."/>
            <person name="Henrissat B."/>
            <person name="Morin E."/>
            <person name="Kohler A."/>
            <person name="Barry K."/>
            <person name="LaButti K."/>
            <person name="Morin E."/>
            <person name="Salamov A."/>
            <person name="Lipzen A."/>
            <person name="Mereny Z."/>
            <person name="Hegedus B."/>
            <person name="Baldrian P."/>
            <person name="Stursova M."/>
            <person name="Weitz H."/>
            <person name="Taylor A."/>
            <person name="Grigoriev I.V."/>
            <person name="Nagy L.G."/>
            <person name="Martin F."/>
            <person name="Kauserud H."/>
        </authorList>
    </citation>
    <scope>NUCLEOTIDE SEQUENCE</scope>
    <source>
        <strain evidence="3">CBHHK173m</strain>
    </source>
</reference>
<name>A0AAD6TW97_9AGAR</name>
<organism evidence="3 4">
    <name type="scientific">Mycena belliarum</name>
    <dbReference type="NCBI Taxonomy" id="1033014"/>
    <lineage>
        <taxon>Eukaryota</taxon>
        <taxon>Fungi</taxon>
        <taxon>Dikarya</taxon>
        <taxon>Basidiomycota</taxon>
        <taxon>Agaricomycotina</taxon>
        <taxon>Agaricomycetes</taxon>
        <taxon>Agaricomycetidae</taxon>
        <taxon>Agaricales</taxon>
        <taxon>Marasmiineae</taxon>
        <taxon>Mycenaceae</taxon>
        <taxon>Mycena</taxon>
    </lineage>
</organism>
<keyword evidence="2" id="KW-0732">Signal</keyword>
<gene>
    <name evidence="3" type="ORF">B0H15DRAFT_860183</name>
</gene>
<evidence type="ECO:0008006" key="5">
    <source>
        <dbReference type="Google" id="ProtNLM"/>
    </source>
</evidence>
<accession>A0AAD6TW97</accession>
<sequence length="207" mass="20414">MFGMFKLCAILALAAPFASALQIQSITGNVVSEGTITVSWSTSNSDASGTFSVELNHPSFHDALALANNVDSSNLSKDLPLPNVPAADGYTITFVDISNINAIFATSAPFSIGAVSATQSTTIRGSTLASSKSASSSAGSSRSSQVAISTKPLPSNTGFGVTNSASSTASTSASATSATGRSGAVRTMGGSLAAAIVVGIAAGVLAL</sequence>
<feature type="signal peptide" evidence="2">
    <location>
        <begin position="1"/>
        <end position="20"/>
    </location>
</feature>
<protein>
    <recommendedName>
        <fullName evidence="5">Extracellular conserved serine-rich protein</fullName>
    </recommendedName>
</protein>
<feature type="compositionally biased region" description="Low complexity" evidence="1">
    <location>
        <begin position="164"/>
        <end position="179"/>
    </location>
</feature>
<feature type="compositionally biased region" description="Low complexity" evidence="1">
    <location>
        <begin position="126"/>
        <end position="149"/>
    </location>
</feature>
<feature type="region of interest" description="Disordered" evidence="1">
    <location>
        <begin position="126"/>
        <end position="182"/>
    </location>
</feature>
<feature type="chain" id="PRO_5042217099" description="Extracellular conserved serine-rich protein" evidence="2">
    <location>
        <begin position="21"/>
        <end position="207"/>
    </location>
</feature>
<evidence type="ECO:0000313" key="4">
    <source>
        <dbReference type="Proteomes" id="UP001222325"/>
    </source>
</evidence>
<dbReference type="AlphaFoldDB" id="A0AAD6TW97"/>
<dbReference type="Proteomes" id="UP001222325">
    <property type="component" value="Unassembled WGS sequence"/>
</dbReference>
<evidence type="ECO:0000256" key="2">
    <source>
        <dbReference type="SAM" id="SignalP"/>
    </source>
</evidence>